<dbReference type="InterPro" id="IPR003367">
    <property type="entry name" value="Thrombospondin_3-like_rpt"/>
</dbReference>
<proteinExistence type="predicted"/>
<feature type="compositionally biased region" description="Acidic residues" evidence="3">
    <location>
        <begin position="45"/>
        <end position="61"/>
    </location>
</feature>
<dbReference type="Gene3D" id="4.10.1080.10">
    <property type="entry name" value="TSP type-3 repeat"/>
    <property type="match status" value="1"/>
</dbReference>
<dbReference type="EMBL" id="SRLO01001275">
    <property type="protein sequence ID" value="TNN39489.1"/>
    <property type="molecule type" value="Genomic_DNA"/>
</dbReference>
<dbReference type="OrthoDB" id="8881608at2759"/>
<sequence length="61" mass="6477">MSAGFKNILDNCQRVPNADQEDRDGDGVGDACDSCPDAANPNQSDSDDDLVGDTCDDNIDR</sequence>
<dbReference type="AlphaFoldDB" id="A0A4Z2FEB9"/>
<dbReference type="GO" id="GO:0005509">
    <property type="term" value="F:calcium ion binding"/>
    <property type="evidence" value="ECO:0007669"/>
    <property type="project" value="InterPro"/>
</dbReference>
<evidence type="ECO:0000313" key="5">
    <source>
        <dbReference type="Proteomes" id="UP000314294"/>
    </source>
</evidence>
<feature type="region of interest" description="Disordered" evidence="3">
    <location>
        <begin position="1"/>
        <end position="61"/>
    </location>
</feature>
<dbReference type="PANTHER" id="PTHR10199">
    <property type="entry name" value="THROMBOSPONDIN"/>
    <property type="match status" value="1"/>
</dbReference>
<accession>A0A4Z2FEB9</accession>
<dbReference type="GO" id="GO:0007155">
    <property type="term" value="P:cell adhesion"/>
    <property type="evidence" value="ECO:0007669"/>
    <property type="project" value="InterPro"/>
</dbReference>
<name>A0A4Z2FEB9_9TELE</name>
<organism evidence="4 5">
    <name type="scientific">Liparis tanakae</name>
    <name type="common">Tanaka's snailfish</name>
    <dbReference type="NCBI Taxonomy" id="230148"/>
    <lineage>
        <taxon>Eukaryota</taxon>
        <taxon>Metazoa</taxon>
        <taxon>Chordata</taxon>
        <taxon>Craniata</taxon>
        <taxon>Vertebrata</taxon>
        <taxon>Euteleostomi</taxon>
        <taxon>Actinopterygii</taxon>
        <taxon>Neopterygii</taxon>
        <taxon>Teleostei</taxon>
        <taxon>Neoteleostei</taxon>
        <taxon>Acanthomorphata</taxon>
        <taxon>Eupercaria</taxon>
        <taxon>Perciformes</taxon>
        <taxon>Cottioidei</taxon>
        <taxon>Cottales</taxon>
        <taxon>Liparidae</taxon>
        <taxon>Liparis</taxon>
    </lineage>
</organism>
<comment type="caution">
    <text evidence="4">The sequence shown here is derived from an EMBL/GenBank/DDBJ whole genome shotgun (WGS) entry which is preliminary data.</text>
</comment>
<keyword evidence="2" id="KW-0106">Calcium</keyword>
<reference evidence="4 5" key="1">
    <citation type="submission" date="2019-03" db="EMBL/GenBank/DDBJ databases">
        <title>First draft genome of Liparis tanakae, snailfish: a comprehensive survey of snailfish specific genes.</title>
        <authorList>
            <person name="Kim W."/>
            <person name="Song I."/>
            <person name="Jeong J.-H."/>
            <person name="Kim D."/>
            <person name="Kim S."/>
            <person name="Ryu S."/>
            <person name="Song J.Y."/>
            <person name="Lee S.K."/>
        </authorList>
    </citation>
    <scope>NUCLEOTIDE SEQUENCE [LARGE SCALE GENOMIC DNA]</scope>
    <source>
        <tissue evidence="4">Muscle</tissue>
    </source>
</reference>
<keyword evidence="5" id="KW-1185">Reference proteome</keyword>
<evidence type="ECO:0000313" key="4">
    <source>
        <dbReference type="EMBL" id="TNN39489.1"/>
    </source>
</evidence>
<evidence type="ECO:0000256" key="1">
    <source>
        <dbReference type="ARBA" id="ARBA00022729"/>
    </source>
</evidence>
<gene>
    <name evidence="4" type="primary">THBS4</name>
    <name evidence="4" type="ORF">EYF80_050348</name>
</gene>
<evidence type="ECO:0000256" key="2">
    <source>
        <dbReference type="ARBA" id="ARBA00022837"/>
    </source>
</evidence>
<dbReference type="SUPFAM" id="SSF103647">
    <property type="entry name" value="TSP type-3 repeat"/>
    <property type="match status" value="1"/>
</dbReference>
<dbReference type="Pfam" id="PF02412">
    <property type="entry name" value="TSP_3"/>
    <property type="match status" value="2"/>
</dbReference>
<evidence type="ECO:0000256" key="3">
    <source>
        <dbReference type="SAM" id="MobiDB-lite"/>
    </source>
</evidence>
<dbReference type="PANTHER" id="PTHR10199:SF116">
    <property type="entry name" value="THROMBOSPONDIN 4A"/>
    <property type="match status" value="1"/>
</dbReference>
<dbReference type="InterPro" id="IPR028974">
    <property type="entry name" value="TSP_type-3_rpt"/>
</dbReference>
<protein>
    <submittedName>
        <fullName evidence="4">Thrombospondin-4</fullName>
    </submittedName>
</protein>
<dbReference type="Proteomes" id="UP000314294">
    <property type="component" value="Unassembled WGS sequence"/>
</dbReference>
<keyword evidence="1" id="KW-0732">Signal</keyword>